<sequence>MTYFFFAFFFAGPTIGFLWNFQDWMSSVFCVTYMYSASLHLKLGTETQDAIEPETRRRLEKLVIVIYDLNKSKRV</sequence>
<gene>
    <name evidence="1" type="ORF">AFUS01_LOCUS23523</name>
</gene>
<dbReference type="Proteomes" id="UP000708208">
    <property type="component" value="Unassembled WGS sequence"/>
</dbReference>
<accession>A0A8J2KHD4</accession>
<dbReference type="EMBL" id="CAJVCH010284686">
    <property type="protein sequence ID" value="CAG7784862.1"/>
    <property type="molecule type" value="Genomic_DNA"/>
</dbReference>
<keyword evidence="2" id="KW-1185">Reference proteome</keyword>
<name>A0A8J2KHD4_9HEXA</name>
<organism evidence="1 2">
    <name type="scientific">Allacma fusca</name>
    <dbReference type="NCBI Taxonomy" id="39272"/>
    <lineage>
        <taxon>Eukaryota</taxon>
        <taxon>Metazoa</taxon>
        <taxon>Ecdysozoa</taxon>
        <taxon>Arthropoda</taxon>
        <taxon>Hexapoda</taxon>
        <taxon>Collembola</taxon>
        <taxon>Symphypleona</taxon>
        <taxon>Sminthuridae</taxon>
        <taxon>Allacma</taxon>
    </lineage>
</organism>
<proteinExistence type="predicted"/>
<comment type="caution">
    <text evidence="1">The sequence shown here is derived from an EMBL/GenBank/DDBJ whole genome shotgun (WGS) entry which is preliminary data.</text>
</comment>
<protein>
    <submittedName>
        <fullName evidence="1">Uncharacterized protein</fullName>
    </submittedName>
</protein>
<evidence type="ECO:0000313" key="2">
    <source>
        <dbReference type="Proteomes" id="UP000708208"/>
    </source>
</evidence>
<reference evidence="1" key="1">
    <citation type="submission" date="2021-06" db="EMBL/GenBank/DDBJ databases">
        <authorList>
            <person name="Hodson N. C."/>
            <person name="Mongue J. A."/>
            <person name="Jaron S. K."/>
        </authorList>
    </citation>
    <scope>NUCLEOTIDE SEQUENCE</scope>
</reference>
<dbReference type="AlphaFoldDB" id="A0A8J2KHD4"/>
<evidence type="ECO:0000313" key="1">
    <source>
        <dbReference type="EMBL" id="CAG7784862.1"/>
    </source>
</evidence>